<dbReference type="GO" id="GO:0003700">
    <property type="term" value="F:DNA-binding transcription factor activity"/>
    <property type="evidence" value="ECO:0007669"/>
    <property type="project" value="InterPro"/>
</dbReference>
<evidence type="ECO:0000256" key="2">
    <source>
        <dbReference type="ARBA" id="ARBA00023125"/>
    </source>
</evidence>
<accession>A0A9D2EM51</accession>
<name>A0A9D2EM51_9FIRM</name>
<dbReference type="PROSITE" id="PS01117">
    <property type="entry name" value="HTH_MARR_1"/>
    <property type="match status" value="1"/>
</dbReference>
<evidence type="ECO:0000313" key="6">
    <source>
        <dbReference type="Proteomes" id="UP000824049"/>
    </source>
</evidence>
<dbReference type="Proteomes" id="UP000824049">
    <property type="component" value="Unassembled WGS sequence"/>
</dbReference>
<keyword evidence="1" id="KW-0805">Transcription regulation</keyword>
<dbReference type="InterPro" id="IPR000835">
    <property type="entry name" value="HTH_MarR-typ"/>
</dbReference>
<feature type="domain" description="HTH marR-type" evidence="4">
    <location>
        <begin position="1"/>
        <end position="125"/>
    </location>
</feature>
<evidence type="ECO:0000313" key="5">
    <source>
        <dbReference type="EMBL" id="HIZ40062.1"/>
    </source>
</evidence>
<evidence type="ECO:0000259" key="4">
    <source>
        <dbReference type="PROSITE" id="PS50995"/>
    </source>
</evidence>
<keyword evidence="2" id="KW-0238">DNA-binding</keyword>
<gene>
    <name evidence="5" type="ORF">H9968_09110</name>
</gene>
<evidence type="ECO:0000256" key="1">
    <source>
        <dbReference type="ARBA" id="ARBA00023015"/>
    </source>
</evidence>
<dbReference type="GO" id="GO:0003677">
    <property type="term" value="F:DNA binding"/>
    <property type="evidence" value="ECO:0007669"/>
    <property type="project" value="UniProtKB-KW"/>
</dbReference>
<dbReference type="Gene3D" id="1.10.10.10">
    <property type="entry name" value="Winged helix-like DNA-binding domain superfamily/Winged helix DNA-binding domain"/>
    <property type="match status" value="1"/>
</dbReference>
<protein>
    <submittedName>
        <fullName evidence="5">MarR family transcriptional regulator</fullName>
    </submittedName>
</protein>
<dbReference type="Pfam" id="PF01047">
    <property type="entry name" value="MarR"/>
    <property type="match status" value="1"/>
</dbReference>
<dbReference type="SUPFAM" id="SSF46785">
    <property type="entry name" value="Winged helix' DNA-binding domain"/>
    <property type="match status" value="1"/>
</dbReference>
<comment type="caution">
    <text evidence="5">The sequence shown here is derived from an EMBL/GenBank/DDBJ whole genome shotgun (WGS) entry which is preliminary data.</text>
</comment>
<dbReference type="SMART" id="SM00347">
    <property type="entry name" value="HTH_MARR"/>
    <property type="match status" value="1"/>
</dbReference>
<evidence type="ECO:0000256" key="3">
    <source>
        <dbReference type="ARBA" id="ARBA00023163"/>
    </source>
</evidence>
<sequence>MAEQAMVQRALLARIKGSGLTLGQPKVLDYLKDHNGSSQKEIARGCHIEAGSLTSILNRMEEKELVERRMLHGNRRNSYVFLTAKGEELRNLVTESFESIENEAFRGISEADRQQFMKTFSRIYENLTSKED</sequence>
<reference evidence="5" key="2">
    <citation type="submission" date="2021-04" db="EMBL/GenBank/DDBJ databases">
        <authorList>
            <person name="Gilroy R."/>
        </authorList>
    </citation>
    <scope>NUCLEOTIDE SEQUENCE</scope>
    <source>
        <strain evidence="5">CHK179-28034</strain>
    </source>
</reference>
<dbReference type="AlphaFoldDB" id="A0A9D2EM51"/>
<dbReference type="PRINTS" id="PR00598">
    <property type="entry name" value="HTHMARR"/>
</dbReference>
<dbReference type="InterPro" id="IPR036390">
    <property type="entry name" value="WH_DNA-bd_sf"/>
</dbReference>
<keyword evidence="3" id="KW-0804">Transcription</keyword>
<dbReference type="InterPro" id="IPR036388">
    <property type="entry name" value="WH-like_DNA-bd_sf"/>
</dbReference>
<dbReference type="PANTHER" id="PTHR42756">
    <property type="entry name" value="TRANSCRIPTIONAL REGULATOR, MARR"/>
    <property type="match status" value="1"/>
</dbReference>
<dbReference type="EMBL" id="DXBR01000083">
    <property type="protein sequence ID" value="HIZ40062.1"/>
    <property type="molecule type" value="Genomic_DNA"/>
</dbReference>
<proteinExistence type="predicted"/>
<reference evidence="5" key="1">
    <citation type="journal article" date="2021" name="PeerJ">
        <title>Extensive microbial diversity within the chicken gut microbiome revealed by metagenomics and culture.</title>
        <authorList>
            <person name="Gilroy R."/>
            <person name="Ravi A."/>
            <person name="Getino M."/>
            <person name="Pursley I."/>
            <person name="Horton D.L."/>
            <person name="Alikhan N.F."/>
            <person name="Baker D."/>
            <person name="Gharbi K."/>
            <person name="Hall N."/>
            <person name="Watson M."/>
            <person name="Adriaenssens E.M."/>
            <person name="Foster-Nyarko E."/>
            <person name="Jarju S."/>
            <person name="Secka A."/>
            <person name="Antonio M."/>
            <person name="Oren A."/>
            <person name="Chaudhuri R.R."/>
            <person name="La Ragione R."/>
            <person name="Hildebrand F."/>
            <person name="Pallen M.J."/>
        </authorList>
    </citation>
    <scope>NUCLEOTIDE SEQUENCE</scope>
    <source>
        <strain evidence="5">CHK179-28034</strain>
    </source>
</reference>
<dbReference type="InterPro" id="IPR023187">
    <property type="entry name" value="Tscrpt_reg_MarR-type_CS"/>
</dbReference>
<dbReference type="PANTHER" id="PTHR42756:SF1">
    <property type="entry name" value="TRANSCRIPTIONAL REPRESSOR OF EMRAB OPERON"/>
    <property type="match status" value="1"/>
</dbReference>
<dbReference type="PROSITE" id="PS50995">
    <property type="entry name" value="HTH_MARR_2"/>
    <property type="match status" value="1"/>
</dbReference>
<organism evidence="5 6">
    <name type="scientific">Candidatus Anaerobutyricum stercoris</name>
    <dbReference type="NCBI Taxonomy" id="2838457"/>
    <lineage>
        <taxon>Bacteria</taxon>
        <taxon>Bacillati</taxon>
        <taxon>Bacillota</taxon>
        <taxon>Clostridia</taxon>
        <taxon>Lachnospirales</taxon>
        <taxon>Lachnospiraceae</taxon>
        <taxon>Anaerobutyricum</taxon>
    </lineage>
</organism>